<sequence>MGCSWSCRSWHWRGVKKKTSNSNSIRVVHLSGFVQDFEGPVSVTQVIGTDPVPKHFLCTPAQLLSHASNLPLQPHTLLQAGHVYFSLPYSILQSDVSPVALATLARKLTAKAKVNNTASTTPGSALFMPCSPQRLSRMRPWKPVLQTIREMSFNRRSESDLQET</sequence>
<dbReference type="EMBL" id="BSYR01000019">
    <property type="protein sequence ID" value="GMI81088.1"/>
    <property type="molecule type" value="Genomic_DNA"/>
</dbReference>
<evidence type="ECO:0000313" key="1">
    <source>
        <dbReference type="EMBL" id="GMI81088.1"/>
    </source>
</evidence>
<gene>
    <name evidence="1" type="ORF">HRI_001778100</name>
</gene>
<accession>A0A9W7HPD3</accession>
<keyword evidence="2" id="KW-1185">Reference proteome</keyword>
<organism evidence="1 2">
    <name type="scientific">Hibiscus trionum</name>
    <name type="common">Flower of an hour</name>
    <dbReference type="NCBI Taxonomy" id="183268"/>
    <lineage>
        <taxon>Eukaryota</taxon>
        <taxon>Viridiplantae</taxon>
        <taxon>Streptophyta</taxon>
        <taxon>Embryophyta</taxon>
        <taxon>Tracheophyta</taxon>
        <taxon>Spermatophyta</taxon>
        <taxon>Magnoliopsida</taxon>
        <taxon>eudicotyledons</taxon>
        <taxon>Gunneridae</taxon>
        <taxon>Pentapetalae</taxon>
        <taxon>rosids</taxon>
        <taxon>malvids</taxon>
        <taxon>Malvales</taxon>
        <taxon>Malvaceae</taxon>
        <taxon>Malvoideae</taxon>
        <taxon>Hibiscus</taxon>
    </lineage>
</organism>
<dbReference type="InterPro" id="IPR025322">
    <property type="entry name" value="PADRE_dom"/>
</dbReference>
<proteinExistence type="predicted"/>
<dbReference type="Proteomes" id="UP001165190">
    <property type="component" value="Unassembled WGS sequence"/>
</dbReference>
<dbReference type="Pfam" id="PF14009">
    <property type="entry name" value="PADRE"/>
    <property type="match status" value="1"/>
</dbReference>
<reference evidence="1" key="1">
    <citation type="submission" date="2023-05" db="EMBL/GenBank/DDBJ databases">
        <title>Genome and transcriptome analyses reveal genes involved in the formation of fine ridges on petal epidermal cells in Hibiscus trionum.</title>
        <authorList>
            <person name="Koshimizu S."/>
            <person name="Masuda S."/>
            <person name="Ishii T."/>
            <person name="Shirasu K."/>
            <person name="Hoshino A."/>
            <person name="Arita M."/>
        </authorList>
    </citation>
    <scope>NUCLEOTIDE SEQUENCE</scope>
    <source>
        <strain evidence="1">Hamamatsu line</strain>
    </source>
</reference>
<dbReference type="PANTHER" id="PTHR33052">
    <property type="entry name" value="DUF4228 DOMAIN PROTEIN-RELATED"/>
    <property type="match status" value="1"/>
</dbReference>
<name>A0A9W7HPD3_HIBTR</name>
<evidence type="ECO:0000313" key="2">
    <source>
        <dbReference type="Proteomes" id="UP001165190"/>
    </source>
</evidence>
<dbReference type="AlphaFoldDB" id="A0A9W7HPD3"/>
<protein>
    <submittedName>
        <fullName evidence="1">Uncharacterized protein</fullName>
    </submittedName>
</protein>
<comment type="caution">
    <text evidence="1">The sequence shown here is derived from an EMBL/GenBank/DDBJ whole genome shotgun (WGS) entry which is preliminary data.</text>
</comment>
<dbReference type="OrthoDB" id="736928at2759"/>